<dbReference type="GO" id="GO:0071973">
    <property type="term" value="P:bacterial-type flagellum-dependent cell motility"/>
    <property type="evidence" value="ECO:0007669"/>
    <property type="project" value="InterPro"/>
</dbReference>
<accession>A0A2T0B6A0</accession>
<dbReference type="EMBL" id="PVXO01000027">
    <property type="protein sequence ID" value="PRR79428.1"/>
    <property type="molecule type" value="Genomic_DNA"/>
</dbReference>
<dbReference type="GO" id="GO:0009425">
    <property type="term" value="C:bacterial-type flagellum basal body"/>
    <property type="evidence" value="ECO:0007669"/>
    <property type="project" value="UniProtKB-SubCell"/>
</dbReference>
<keyword evidence="6" id="KW-0969">Cilium</keyword>
<keyword evidence="6" id="KW-0282">Flagellum</keyword>
<dbReference type="HAMAP" id="MF_00724">
    <property type="entry name" value="FliE"/>
    <property type="match status" value="1"/>
</dbReference>
<dbReference type="RefSeq" id="WP_106063054.1">
    <property type="nucleotide sequence ID" value="NZ_PVXO01000027.1"/>
</dbReference>
<evidence type="ECO:0000256" key="2">
    <source>
        <dbReference type="ARBA" id="ARBA00009272"/>
    </source>
</evidence>
<keyword evidence="7" id="KW-1185">Reference proteome</keyword>
<keyword evidence="3 4" id="KW-0975">Bacterial flagellum</keyword>
<dbReference type="PANTHER" id="PTHR34653">
    <property type="match status" value="1"/>
</dbReference>
<dbReference type="OrthoDB" id="9812413at2"/>
<dbReference type="Pfam" id="PF02049">
    <property type="entry name" value="FliE"/>
    <property type="match status" value="1"/>
</dbReference>
<evidence type="ECO:0000313" key="6">
    <source>
        <dbReference type="EMBL" id="PRR79428.1"/>
    </source>
</evidence>
<evidence type="ECO:0000256" key="5">
    <source>
        <dbReference type="NCBIfam" id="TIGR00205"/>
    </source>
</evidence>
<dbReference type="AlphaFoldDB" id="A0A2T0B6A0"/>
<dbReference type="Proteomes" id="UP000239706">
    <property type="component" value="Unassembled WGS sequence"/>
</dbReference>
<comment type="subcellular location">
    <subcellularLocation>
        <location evidence="1 4">Bacterial flagellum basal body</location>
    </subcellularLocation>
</comment>
<sequence>MKINEFTPDTRIFQNMSIGKEDNKVKEENSDNGFFSTLKEKLDEVNEKQIKSANTAESFIKGDDVDIHKVMLDSEEAKMSLELAVQVRNKIVEAYQELNRMQL</sequence>
<evidence type="ECO:0000313" key="7">
    <source>
        <dbReference type="Proteomes" id="UP000239706"/>
    </source>
</evidence>
<comment type="caution">
    <text evidence="6">The sequence shown here is derived from an EMBL/GenBank/DDBJ whole genome shotgun (WGS) entry which is preliminary data.</text>
</comment>
<protein>
    <recommendedName>
        <fullName evidence="4 5">Flagellar hook-basal body complex protein FliE</fullName>
    </recommendedName>
</protein>
<keyword evidence="6" id="KW-0966">Cell projection</keyword>
<dbReference type="GO" id="GO:0005198">
    <property type="term" value="F:structural molecule activity"/>
    <property type="evidence" value="ECO:0007669"/>
    <property type="project" value="UniProtKB-UniRule"/>
</dbReference>
<dbReference type="PRINTS" id="PR01006">
    <property type="entry name" value="FLGHOOKFLIE"/>
</dbReference>
<comment type="similarity">
    <text evidence="2 4">Belongs to the FliE family.</text>
</comment>
<evidence type="ECO:0000256" key="1">
    <source>
        <dbReference type="ARBA" id="ARBA00004117"/>
    </source>
</evidence>
<organism evidence="6 7">
    <name type="scientific">Clostridium liquoris</name>
    <dbReference type="NCBI Taxonomy" id="1289519"/>
    <lineage>
        <taxon>Bacteria</taxon>
        <taxon>Bacillati</taxon>
        <taxon>Bacillota</taxon>
        <taxon>Clostridia</taxon>
        <taxon>Eubacteriales</taxon>
        <taxon>Clostridiaceae</taxon>
        <taxon>Clostridium</taxon>
    </lineage>
</organism>
<reference evidence="6 7" key="1">
    <citation type="submission" date="2018-03" db="EMBL/GenBank/DDBJ databases">
        <title>Genome sequence of Clostridium liquoris DSM 100320.</title>
        <authorList>
            <person name="Poehlein A."/>
            <person name="Daniel R."/>
        </authorList>
    </citation>
    <scope>NUCLEOTIDE SEQUENCE [LARGE SCALE GENOMIC DNA]</scope>
    <source>
        <strain evidence="6 7">DSM 100320</strain>
    </source>
</reference>
<dbReference type="GO" id="GO:0003774">
    <property type="term" value="F:cytoskeletal motor activity"/>
    <property type="evidence" value="ECO:0007669"/>
    <property type="project" value="InterPro"/>
</dbReference>
<evidence type="ECO:0000256" key="4">
    <source>
        <dbReference type="HAMAP-Rule" id="MF_00724"/>
    </source>
</evidence>
<gene>
    <name evidence="4 6" type="primary">fliE</name>
    <name evidence="6" type="ORF">CLLI_09080</name>
</gene>
<dbReference type="NCBIfam" id="TIGR00205">
    <property type="entry name" value="fliE"/>
    <property type="match status" value="1"/>
</dbReference>
<proteinExistence type="inferred from homology"/>
<evidence type="ECO:0000256" key="3">
    <source>
        <dbReference type="ARBA" id="ARBA00023143"/>
    </source>
</evidence>
<name>A0A2T0B6A0_9CLOT</name>
<dbReference type="PANTHER" id="PTHR34653:SF1">
    <property type="entry name" value="FLAGELLAR HOOK-BASAL BODY COMPLEX PROTEIN FLIE"/>
    <property type="match status" value="1"/>
</dbReference>
<dbReference type="InterPro" id="IPR001624">
    <property type="entry name" value="FliE"/>
</dbReference>